<dbReference type="VEuPathDB" id="FungiDB:ASPBRDRAFT_116910"/>
<keyword evidence="1" id="KW-1133">Transmembrane helix</keyword>
<reference evidence="3" key="1">
    <citation type="journal article" date="2017" name="Genome Biol.">
        <title>Comparative genomics reveals high biological diversity and specific adaptations in the industrially and medically important fungal genus Aspergillus.</title>
        <authorList>
            <person name="de Vries R.P."/>
            <person name="Riley R."/>
            <person name="Wiebenga A."/>
            <person name="Aguilar-Osorio G."/>
            <person name="Amillis S."/>
            <person name="Uchima C.A."/>
            <person name="Anderluh G."/>
            <person name="Asadollahi M."/>
            <person name="Askin M."/>
            <person name="Barry K."/>
            <person name="Battaglia E."/>
            <person name="Bayram O."/>
            <person name="Benocci T."/>
            <person name="Braus-Stromeyer S.A."/>
            <person name="Caldana C."/>
            <person name="Canovas D."/>
            <person name="Cerqueira G.C."/>
            <person name="Chen F."/>
            <person name="Chen W."/>
            <person name="Choi C."/>
            <person name="Clum A."/>
            <person name="Dos Santos R.A."/>
            <person name="Damasio A.R."/>
            <person name="Diallinas G."/>
            <person name="Emri T."/>
            <person name="Fekete E."/>
            <person name="Flipphi M."/>
            <person name="Freyberg S."/>
            <person name="Gallo A."/>
            <person name="Gournas C."/>
            <person name="Habgood R."/>
            <person name="Hainaut M."/>
            <person name="Harispe M.L."/>
            <person name="Henrissat B."/>
            <person name="Hilden K.S."/>
            <person name="Hope R."/>
            <person name="Hossain A."/>
            <person name="Karabika E."/>
            <person name="Karaffa L."/>
            <person name="Karanyi Z."/>
            <person name="Krasevec N."/>
            <person name="Kuo A."/>
            <person name="Kusch H."/>
            <person name="LaButti K."/>
            <person name="Lagendijk E.L."/>
            <person name="Lapidus A."/>
            <person name="Levasseur A."/>
            <person name="Lindquist E."/>
            <person name="Lipzen A."/>
            <person name="Logrieco A.F."/>
            <person name="MacCabe A."/>
            <person name="Maekelae M.R."/>
            <person name="Malavazi I."/>
            <person name="Melin P."/>
            <person name="Meyer V."/>
            <person name="Mielnichuk N."/>
            <person name="Miskei M."/>
            <person name="Molnar A.P."/>
            <person name="Mule G."/>
            <person name="Ngan C.Y."/>
            <person name="Orejas M."/>
            <person name="Orosz E."/>
            <person name="Ouedraogo J.P."/>
            <person name="Overkamp K.M."/>
            <person name="Park H.-S."/>
            <person name="Perrone G."/>
            <person name="Piumi F."/>
            <person name="Punt P.J."/>
            <person name="Ram A.F."/>
            <person name="Ramon A."/>
            <person name="Rauscher S."/>
            <person name="Record E."/>
            <person name="Riano-Pachon D.M."/>
            <person name="Robert V."/>
            <person name="Roehrig J."/>
            <person name="Ruller R."/>
            <person name="Salamov A."/>
            <person name="Salih N.S."/>
            <person name="Samson R.A."/>
            <person name="Sandor E."/>
            <person name="Sanguinetti M."/>
            <person name="Schuetze T."/>
            <person name="Sepcic K."/>
            <person name="Shelest E."/>
            <person name="Sherlock G."/>
            <person name="Sophianopoulou V."/>
            <person name="Squina F.M."/>
            <person name="Sun H."/>
            <person name="Susca A."/>
            <person name="Todd R.B."/>
            <person name="Tsang A."/>
            <person name="Unkles S.E."/>
            <person name="van de Wiele N."/>
            <person name="van Rossen-Uffink D."/>
            <person name="Oliveira J.V."/>
            <person name="Vesth T.C."/>
            <person name="Visser J."/>
            <person name="Yu J.-H."/>
            <person name="Zhou M."/>
            <person name="Andersen M.R."/>
            <person name="Archer D.B."/>
            <person name="Baker S.E."/>
            <person name="Benoit I."/>
            <person name="Brakhage A.A."/>
            <person name="Braus G.H."/>
            <person name="Fischer R."/>
            <person name="Frisvad J.C."/>
            <person name="Goldman G.H."/>
            <person name="Houbraken J."/>
            <person name="Oakley B."/>
            <person name="Pocsi I."/>
            <person name="Scazzocchio C."/>
            <person name="Seiboth B."/>
            <person name="vanKuyk P.A."/>
            <person name="Wortman J."/>
            <person name="Dyer P.S."/>
            <person name="Grigoriev I.V."/>
        </authorList>
    </citation>
    <scope>NUCLEOTIDE SEQUENCE [LARGE SCALE GENOMIC DNA]</scope>
    <source>
        <strain evidence="3">CBS 101740 / IMI 381727 / IBT 21946</strain>
    </source>
</reference>
<sequence>MAGMFGELGSVGLDAPSLLPSTELTPIKAWGGNNAGAAHLSLPRLMYWVVITFASVRAIPLFGRLGAILEPVVQSLLALNIVYTVNMLAFIWSSTFWHLCLNIAKAKGRRPCRPRNAVIFRCHILTSYVGHLQSPSYRCKFSAPHWTDAGRITNWADNATLMPLAEDFLPYRGRSANSVCPFPGTIEALFLDRLRTGLPTNIFRHLGVSVTTLTSPCPESVNKLDINEAGRLQEIGSSLNLEVATEMGI</sequence>
<protein>
    <submittedName>
        <fullName evidence="2">Uncharacterized protein</fullName>
    </submittedName>
</protein>
<accession>A0A1L9UXH9</accession>
<evidence type="ECO:0000313" key="3">
    <source>
        <dbReference type="Proteomes" id="UP000184499"/>
    </source>
</evidence>
<gene>
    <name evidence="2" type="ORF">ASPBRDRAFT_116910</name>
</gene>
<dbReference type="RefSeq" id="XP_067483567.1">
    <property type="nucleotide sequence ID" value="XM_067617028.1"/>
</dbReference>
<keyword evidence="1" id="KW-0472">Membrane</keyword>
<dbReference type="AlphaFoldDB" id="A0A1L9UXH9"/>
<keyword evidence="3" id="KW-1185">Reference proteome</keyword>
<name>A0A1L9UXH9_ASPBC</name>
<keyword evidence="1" id="KW-0812">Transmembrane</keyword>
<dbReference type="EMBL" id="KV878680">
    <property type="protein sequence ID" value="OJJ76320.1"/>
    <property type="molecule type" value="Genomic_DNA"/>
</dbReference>
<proteinExistence type="predicted"/>
<dbReference type="Proteomes" id="UP000184499">
    <property type="component" value="Unassembled WGS sequence"/>
</dbReference>
<evidence type="ECO:0000256" key="1">
    <source>
        <dbReference type="SAM" id="Phobius"/>
    </source>
</evidence>
<evidence type="ECO:0000313" key="2">
    <source>
        <dbReference type="EMBL" id="OJJ76320.1"/>
    </source>
</evidence>
<dbReference type="GeneID" id="93569516"/>
<organism evidence="2 3">
    <name type="scientific">Aspergillus brasiliensis (strain CBS 101740 / IMI 381727 / IBT 21946)</name>
    <dbReference type="NCBI Taxonomy" id="767769"/>
    <lineage>
        <taxon>Eukaryota</taxon>
        <taxon>Fungi</taxon>
        <taxon>Dikarya</taxon>
        <taxon>Ascomycota</taxon>
        <taxon>Pezizomycotina</taxon>
        <taxon>Eurotiomycetes</taxon>
        <taxon>Eurotiomycetidae</taxon>
        <taxon>Eurotiales</taxon>
        <taxon>Aspergillaceae</taxon>
        <taxon>Aspergillus</taxon>
        <taxon>Aspergillus subgen. Circumdati</taxon>
    </lineage>
</organism>
<feature type="transmembrane region" description="Helical" evidence="1">
    <location>
        <begin position="81"/>
        <end position="104"/>
    </location>
</feature>
<feature type="transmembrane region" description="Helical" evidence="1">
    <location>
        <begin position="45"/>
        <end position="69"/>
    </location>
</feature>